<dbReference type="EMBL" id="CAKMMG010000004">
    <property type="protein sequence ID" value="CAH1210053.1"/>
    <property type="molecule type" value="Genomic_DNA"/>
</dbReference>
<dbReference type="PROSITE" id="PS01124">
    <property type="entry name" value="HTH_ARAC_FAMILY_2"/>
    <property type="match status" value="1"/>
</dbReference>
<name>A0ABN8GQ52_9BACL</name>
<dbReference type="Pfam" id="PF12833">
    <property type="entry name" value="HTH_18"/>
    <property type="match status" value="1"/>
</dbReference>
<dbReference type="SUPFAM" id="SSF46689">
    <property type="entry name" value="Homeodomain-like"/>
    <property type="match status" value="2"/>
</dbReference>
<sequence>MKHDHSYGVYGFRFNEPERLPLLSLFAVGHQLETSPAYSWNGMERSDGPLLLFQYTTEGTGIFDTERESFRIGPGRGFLAEIPGNHRYYHPGGAVPWEFYFILFRPQLALPLWEDIKSKLGPAPAIDPGSIPIRLLRDIAREAHDGKITDPYIASSLLYQFLMELGRLAASGPHHTAEWPPAVRQSVSFIEAHYHSMIGQEQLAEQVGLSKFHLLRIFSKHVGVTPNEYLNRVRTRHAVELLRTTDRSIEAIAAELGYSSGSYFIKVFQKLTGQTPGAFRSGSGSLHYNRLFFD</sequence>
<dbReference type="SMART" id="SM00342">
    <property type="entry name" value="HTH_ARAC"/>
    <property type="match status" value="1"/>
</dbReference>
<accession>A0ABN8GQ52</accession>
<feature type="domain" description="HTH araC/xylS-type" evidence="4">
    <location>
        <begin position="184"/>
        <end position="282"/>
    </location>
</feature>
<dbReference type="PRINTS" id="PR00032">
    <property type="entry name" value="HTHARAC"/>
</dbReference>
<dbReference type="Proteomes" id="UP000838324">
    <property type="component" value="Unassembled WGS sequence"/>
</dbReference>
<dbReference type="InterPro" id="IPR003313">
    <property type="entry name" value="AraC-bd"/>
</dbReference>
<dbReference type="SUPFAM" id="SSF51215">
    <property type="entry name" value="Regulatory protein AraC"/>
    <property type="match status" value="1"/>
</dbReference>
<dbReference type="InterPro" id="IPR020449">
    <property type="entry name" value="Tscrpt_reg_AraC-type_HTH"/>
</dbReference>
<gene>
    <name evidence="5" type="primary">rhaS_12</name>
    <name evidence="5" type="ORF">PAECIP111892_03391</name>
</gene>
<keyword evidence="6" id="KW-1185">Reference proteome</keyword>
<protein>
    <submittedName>
        <fullName evidence="5">HTH-type transcriptional activator RhaS</fullName>
    </submittedName>
</protein>
<keyword evidence="3" id="KW-0804">Transcription</keyword>
<evidence type="ECO:0000313" key="6">
    <source>
        <dbReference type="Proteomes" id="UP000838324"/>
    </source>
</evidence>
<dbReference type="InterPro" id="IPR050204">
    <property type="entry name" value="AraC_XylS_family_regulators"/>
</dbReference>
<evidence type="ECO:0000256" key="1">
    <source>
        <dbReference type="ARBA" id="ARBA00023015"/>
    </source>
</evidence>
<dbReference type="RefSeq" id="WP_236335050.1">
    <property type="nucleotide sequence ID" value="NZ_CAKMMG010000004.1"/>
</dbReference>
<dbReference type="PANTHER" id="PTHR46796">
    <property type="entry name" value="HTH-TYPE TRANSCRIPTIONAL ACTIVATOR RHAS-RELATED"/>
    <property type="match status" value="1"/>
</dbReference>
<dbReference type="InterPro" id="IPR037923">
    <property type="entry name" value="HTH-like"/>
</dbReference>
<dbReference type="Gene3D" id="1.10.10.60">
    <property type="entry name" value="Homeodomain-like"/>
    <property type="match status" value="2"/>
</dbReference>
<reference evidence="5" key="1">
    <citation type="submission" date="2022-01" db="EMBL/GenBank/DDBJ databases">
        <authorList>
            <person name="Criscuolo A."/>
        </authorList>
    </citation>
    <scope>NUCLEOTIDE SEQUENCE</scope>
    <source>
        <strain evidence="5">CIP111892</strain>
    </source>
</reference>
<comment type="caution">
    <text evidence="5">The sequence shown here is derived from an EMBL/GenBank/DDBJ whole genome shotgun (WGS) entry which is preliminary data.</text>
</comment>
<evidence type="ECO:0000313" key="5">
    <source>
        <dbReference type="EMBL" id="CAH1210053.1"/>
    </source>
</evidence>
<evidence type="ECO:0000256" key="3">
    <source>
        <dbReference type="ARBA" id="ARBA00023163"/>
    </source>
</evidence>
<keyword evidence="2" id="KW-0238">DNA-binding</keyword>
<evidence type="ECO:0000259" key="4">
    <source>
        <dbReference type="PROSITE" id="PS01124"/>
    </source>
</evidence>
<evidence type="ECO:0000256" key="2">
    <source>
        <dbReference type="ARBA" id="ARBA00023125"/>
    </source>
</evidence>
<organism evidence="5 6">
    <name type="scientific">Paenibacillus auburnensis</name>
    <dbReference type="NCBI Taxonomy" id="2905649"/>
    <lineage>
        <taxon>Bacteria</taxon>
        <taxon>Bacillati</taxon>
        <taxon>Bacillota</taxon>
        <taxon>Bacilli</taxon>
        <taxon>Bacillales</taxon>
        <taxon>Paenibacillaceae</taxon>
        <taxon>Paenibacillus</taxon>
    </lineage>
</organism>
<dbReference type="InterPro" id="IPR018060">
    <property type="entry name" value="HTH_AraC"/>
</dbReference>
<dbReference type="InterPro" id="IPR009057">
    <property type="entry name" value="Homeodomain-like_sf"/>
</dbReference>
<dbReference type="Pfam" id="PF02311">
    <property type="entry name" value="AraC_binding"/>
    <property type="match status" value="1"/>
</dbReference>
<dbReference type="Gene3D" id="2.60.120.280">
    <property type="entry name" value="Regulatory protein AraC"/>
    <property type="match status" value="1"/>
</dbReference>
<keyword evidence="1" id="KW-0805">Transcription regulation</keyword>
<proteinExistence type="predicted"/>